<dbReference type="GO" id="GO:0008289">
    <property type="term" value="F:lipid binding"/>
    <property type="evidence" value="ECO:0007669"/>
    <property type="project" value="InterPro"/>
</dbReference>
<dbReference type="Proteomes" id="UP000271098">
    <property type="component" value="Unassembled WGS sequence"/>
</dbReference>
<accession>A0A183EZF8</accession>
<evidence type="ECO:0000259" key="3">
    <source>
        <dbReference type="PROSITE" id="PS50848"/>
    </source>
</evidence>
<dbReference type="SUPFAM" id="SSF55961">
    <property type="entry name" value="Bet v1-like"/>
    <property type="match status" value="1"/>
</dbReference>
<keyword evidence="1" id="KW-0343">GTPase activation</keyword>
<dbReference type="GO" id="GO:0035023">
    <property type="term" value="P:regulation of Rho protein signal transduction"/>
    <property type="evidence" value="ECO:0007669"/>
    <property type="project" value="TreeGrafter"/>
</dbReference>
<evidence type="ECO:0000313" key="6">
    <source>
        <dbReference type="WBParaSite" id="GPUH_0002637901-mRNA-1"/>
    </source>
</evidence>
<dbReference type="PANTHER" id="PTHR12659:SF7">
    <property type="entry name" value="CROSSVEINLESS C, ISOFORM C"/>
    <property type="match status" value="1"/>
</dbReference>
<dbReference type="PANTHER" id="PTHR12659">
    <property type="entry name" value="RHO-TYPE GTPASE ACTIVATING PROTEIN"/>
    <property type="match status" value="1"/>
</dbReference>
<gene>
    <name evidence="4" type="ORF">GPUH_LOCUS26349</name>
</gene>
<evidence type="ECO:0000313" key="5">
    <source>
        <dbReference type="Proteomes" id="UP000271098"/>
    </source>
</evidence>
<evidence type="ECO:0000313" key="4">
    <source>
        <dbReference type="EMBL" id="VDN45431.1"/>
    </source>
</evidence>
<dbReference type="AlphaFoldDB" id="A0A183EZF8"/>
<keyword evidence="2" id="KW-0597">Phosphoprotein</keyword>
<dbReference type="OrthoDB" id="10003330at2759"/>
<proteinExistence type="predicted"/>
<organism evidence="6">
    <name type="scientific">Gongylonema pulchrum</name>
    <dbReference type="NCBI Taxonomy" id="637853"/>
    <lineage>
        <taxon>Eukaryota</taxon>
        <taxon>Metazoa</taxon>
        <taxon>Ecdysozoa</taxon>
        <taxon>Nematoda</taxon>
        <taxon>Chromadorea</taxon>
        <taxon>Rhabditida</taxon>
        <taxon>Spirurina</taxon>
        <taxon>Spiruromorpha</taxon>
        <taxon>Spiruroidea</taxon>
        <taxon>Gongylonematidae</taxon>
        <taxon>Gongylonema</taxon>
    </lineage>
</organism>
<dbReference type="PROSITE" id="PS50848">
    <property type="entry name" value="START"/>
    <property type="match status" value="1"/>
</dbReference>
<evidence type="ECO:0000256" key="1">
    <source>
        <dbReference type="ARBA" id="ARBA00022468"/>
    </source>
</evidence>
<evidence type="ECO:0000256" key="2">
    <source>
        <dbReference type="ARBA" id="ARBA00022553"/>
    </source>
</evidence>
<name>A0A183EZF8_9BILA</name>
<protein>
    <submittedName>
        <fullName evidence="6">START domain-containing protein</fullName>
    </submittedName>
</protein>
<dbReference type="EMBL" id="UYRT01110181">
    <property type="protein sequence ID" value="VDN45431.1"/>
    <property type="molecule type" value="Genomic_DNA"/>
</dbReference>
<dbReference type="Pfam" id="PF01852">
    <property type="entry name" value="START"/>
    <property type="match status" value="1"/>
</dbReference>
<dbReference type="WBParaSite" id="GPUH_0002637901-mRNA-1">
    <property type="protein sequence ID" value="GPUH_0002637901-mRNA-1"/>
    <property type="gene ID" value="GPUH_0002637901"/>
</dbReference>
<dbReference type="InterPro" id="IPR023393">
    <property type="entry name" value="START-like_dom_sf"/>
</dbReference>
<dbReference type="GO" id="GO:0005096">
    <property type="term" value="F:GTPase activator activity"/>
    <property type="evidence" value="ECO:0007669"/>
    <property type="project" value="UniProtKB-KW"/>
</dbReference>
<sequence length="140" mass="16499">MLQKVRDLLKEHRERWKGWIVEGSINGVEISTKKPTDRHPLRFFRVWVDIEAPPKEILARIIRERNLWDTQTINWRTVATLNVENCDLFQYVINDTPSHPTRDVMVLRLWRIDMKELRGGCVLVERSVHSSETQLLGGIS</sequence>
<keyword evidence="5" id="KW-1185">Reference proteome</keyword>
<reference evidence="4 5" key="2">
    <citation type="submission" date="2018-11" db="EMBL/GenBank/DDBJ databases">
        <authorList>
            <consortium name="Pathogen Informatics"/>
        </authorList>
    </citation>
    <scope>NUCLEOTIDE SEQUENCE [LARGE SCALE GENOMIC DNA]</scope>
</reference>
<reference evidence="6" key="1">
    <citation type="submission" date="2016-06" db="UniProtKB">
        <authorList>
            <consortium name="WormBaseParasite"/>
        </authorList>
    </citation>
    <scope>IDENTIFICATION</scope>
</reference>
<feature type="domain" description="START" evidence="3">
    <location>
        <begin position="1"/>
        <end position="140"/>
    </location>
</feature>
<dbReference type="GO" id="GO:0030036">
    <property type="term" value="P:actin cytoskeleton organization"/>
    <property type="evidence" value="ECO:0007669"/>
    <property type="project" value="TreeGrafter"/>
</dbReference>
<dbReference type="InterPro" id="IPR002913">
    <property type="entry name" value="START_lipid-bd_dom"/>
</dbReference>
<dbReference type="Gene3D" id="3.30.530.20">
    <property type="match status" value="1"/>
</dbReference>